<dbReference type="Pfam" id="PF04548">
    <property type="entry name" value="AIG1"/>
    <property type="match status" value="1"/>
</dbReference>
<evidence type="ECO:0000256" key="4">
    <source>
        <dbReference type="ARBA" id="ARBA00022741"/>
    </source>
</evidence>
<keyword evidence="3" id="KW-0479">Metal-binding</keyword>
<dbReference type="PROSITE" id="PS51720">
    <property type="entry name" value="G_AIG1"/>
    <property type="match status" value="1"/>
</dbReference>
<keyword evidence="7" id="KW-1185">Reference proteome</keyword>
<dbReference type="InterPro" id="IPR006703">
    <property type="entry name" value="G_AIG1"/>
</dbReference>
<sequence>MVSNKLANVRYSFNLKTYLLELDYQRTTRNGFSPRLKTPGRFTQRGVRCEESWRSLVIELVNLELGKAVDARSKKEELHIVLLGKTGDGKSSGNTILNEKAFIAMLSPNSTTQKCESKSGTIHKRPAAVVDTPGFFDTDLPDDEQRSRIVECLIQCAPGVHAFLIVLKVGTYTDQEKEVVKKITETFGEAALKYSVVLFTHGHQLNDGQTIENIVWESETVQELVDKCGGRCHVIDNRYLNQQQDEYRNNSVQVQNLLDTIEAMLRANGGIYYTNELLQRIQEEIEAERNRIREHVAGNISDVEIGVMAEESVFKKFMKMLAGVATGVLLGQYDGILLGNRGHFCLPFLMTLYPDPGAQSCYNLARFRTRARVEMTIGILKVRFQCPRGLRVSPERSCEMIVASVVLHNVATV</sequence>
<evidence type="ECO:0000313" key="8">
    <source>
        <dbReference type="RefSeq" id="XP_030635236.1"/>
    </source>
</evidence>
<dbReference type="GO" id="GO:0005525">
    <property type="term" value="F:GTP binding"/>
    <property type="evidence" value="ECO:0007669"/>
    <property type="project" value="UniProtKB-KW"/>
</dbReference>
<dbReference type="PANTHER" id="PTHR10903:SF62">
    <property type="entry name" value="GTPASE IMAP FAMILY MEMBER 4-LIKE-RELATED"/>
    <property type="match status" value="1"/>
</dbReference>
<keyword evidence="5" id="KW-0342">GTP-binding</keyword>
<dbReference type="AlphaFoldDB" id="A0A6J2VVN1"/>
<evidence type="ECO:0000256" key="1">
    <source>
        <dbReference type="ARBA" id="ARBA00001968"/>
    </source>
</evidence>
<dbReference type="InParanoid" id="A0A6J2VVN1"/>
<name>A0A6J2VVN1_CHACN</name>
<proteinExistence type="inferred from homology"/>
<keyword evidence="4" id="KW-0547">Nucleotide-binding</keyword>
<dbReference type="FunFam" id="3.40.50.300:FF:000366">
    <property type="entry name" value="GTPase, IMAP family member 2"/>
    <property type="match status" value="1"/>
</dbReference>
<evidence type="ECO:0000256" key="3">
    <source>
        <dbReference type="ARBA" id="ARBA00022723"/>
    </source>
</evidence>
<dbReference type="CDD" id="cd01852">
    <property type="entry name" value="AIG1"/>
    <property type="match status" value="1"/>
</dbReference>
<evidence type="ECO:0000256" key="5">
    <source>
        <dbReference type="ARBA" id="ARBA00023134"/>
    </source>
</evidence>
<dbReference type="SUPFAM" id="SSF52540">
    <property type="entry name" value="P-loop containing nucleoside triphosphate hydrolases"/>
    <property type="match status" value="1"/>
</dbReference>
<comment type="cofactor">
    <cofactor evidence="1">
        <name>a divalent metal cation</name>
        <dbReference type="ChEBI" id="CHEBI:60240"/>
    </cofactor>
</comment>
<dbReference type="OrthoDB" id="425923at2759"/>
<evidence type="ECO:0000313" key="7">
    <source>
        <dbReference type="Proteomes" id="UP000504632"/>
    </source>
</evidence>
<dbReference type="PANTHER" id="PTHR10903">
    <property type="entry name" value="GTPASE, IMAP FAMILY MEMBER-RELATED"/>
    <property type="match status" value="1"/>
</dbReference>
<dbReference type="RefSeq" id="XP_030635236.1">
    <property type="nucleotide sequence ID" value="XM_030779376.1"/>
</dbReference>
<dbReference type="InterPro" id="IPR027417">
    <property type="entry name" value="P-loop_NTPase"/>
</dbReference>
<dbReference type="Proteomes" id="UP000504632">
    <property type="component" value="Chromosome 7"/>
</dbReference>
<comment type="similarity">
    <text evidence="2">Belongs to the TRAFAC class TrmE-Era-EngA-EngB-Septin-like GTPase superfamily. AIG1/Toc34/Toc159-like paraseptin GTPase family. IAN subfamily.</text>
</comment>
<feature type="domain" description="AIG1-type G" evidence="6">
    <location>
        <begin position="75"/>
        <end position="282"/>
    </location>
</feature>
<evidence type="ECO:0000256" key="2">
    <source>
        <dbReference type="ARBA" id="ARBA00008535"/>
    </source>
</evidence>
<dbReference type="InterPro" id="IPR045058">
    <property type="entry name" value="GIMA/IAN/Toc"/>
</dbReference>
<gene>
    <name evidence="8" type="primary">LOC115816422</name>
</gene>
<organism evidence="7 8">
    <name type="scientific">Chanos chanos</name>
    <name type="common">Milkfish</name>
    <name type="synonym">Mugil chanos</name>
    <dbReference type="NCBI Taxonomy" id="29144"/>
    <lineage>
        <taxon>Eukaryota</taxon>
        <taxon>Metazoa</taxon>
        <taxon>Chordata</taxon>
        <taxon>Craniata</taxon>
        <taxon>Vertebrata</taxon>
        <taxon>Euteleostomi</taxon>
        <taxon>Actinopterygii</taxon>
        <taxon>Neopterygii</taxon>
        <taxon>Teleostei</taxon>
        <taxon>Ostariophysi</taxon>
        <taxon>Gonorynchiformes</taxon>
        <taxon>Chanidae</taxon>
        <taxon>Chanos</taxon>
    </lineage>
</organism>
<dbReference type="Pfam" id="PF13359">
    <property type="entry name" value="DDE_Tnp_4"/>
    <property type="match status" value="1"/>
</dbReference>
<reference evidence="8" key="1">
    <citation type="submission" date="2025-08" db="UniProtKB">
        <authorList>
            <consortium name="RefSeq"/>
        </authorList>
    </citation>
    <scope>IDENTIFICATION</scope>
</reference>
<dbReference type="InterPro" id="IPR027806">
    <property type="entry name" value="HARBI1_dom"/>
</dbReference>
<evidence type="ECO:0000259" key="6">
    <source>
        <dbReference type="PROSITE" id="PS51720"/>
    </source>
</evidence>
<dbReference type="Gene3D" id="3.40.50.300">
    <property type="entry name" value="P-loop containing nucleotide triphosphate hydrolases"/>
    <property type="match status" value="1"/>
</dbReference>
<dbReference type="GO" id="GO:0046872">
    <property type="term" value="F:metal ion binding"/>
    <property type="evidence" value="ECO:0007669"/>
    <property type="project" value="UniProtKB-KW"/>
</dbReference>
<dbReference type="GeneID" id="115816422"/>
<protein>
    <submittedName>
        <fullName evidence="8">GTPase IMAP family member 7-like</fullName>
    </submittedName>
</protein>
<accession>A0A6J2VVN1</accession>